<dbReference type="EMBL" id="CP060096">
    <property type="protein sequence ID" value="QSZ26630.1"/>
    <property type="molecule type" value="Genomic_DNA"/>
</dbReference>
<evidence type="ECO:0000313" key="7">
    <source>
        <dbReference type="EMBL" id="QSZ26630.1"/>
    </source>
</evidence>
<evidence type="ECO:0000256" key="4">
    <source>
        <dbReference type="PIRNR" id="PIRNR006230"/>
    </source>
</evidence>
<comment type="subcellular location">
    <subcellularLocation>
        <location evidence="4">Cytoplasm</location>
    </subcellularLocation>
</comment>
<name>A0A975AUE0_9THEO</name>
<dbReference type="RefSeq" id="WP_284679308.1">
    <property type="nucleotide sequence ID" value="NZ_CP060096.1"/>
</dbReference>
<feature type="binding site" evidence="5">
    <location>
        <position position="171"/>
    </location>
    <ligand>
        <name>GTP</name>
        <dbReference type="ChEBI" id="CHEBI:37565"/>
    </ligand>
</feature>
<keyword evidence="3 4" id="KW-0342">GTP-binding</keyword>
<evidence type="ECO:0000256" key="3">
    <source>
        <dbReference type="ARBA" id="ARBA00023134"/>
    </source>
</evidence>
<evidence type="ECO:0000256" key="1">
    <source>
        <dbReference type="ARBA" id="ARBA00014898"/>
    </source>
</evidence>
<comment type="function">
    <text evidence="4">Required for a late step of 50S ribosomal subunit assembly. Has GTPase activity.</text>
</comment>
<dbReference type="CDD" id="cd01856">
    <property type="entry name" value="YlqF"/>
    <property type="match status" value="1"/>
</dbReference>
<dbReference type="PANTHER" id="PTHR45782:SF4">
    <property type="entry name" value="MITOCHONDRIAL RIBOSOME-ASSOCIATED GTPASE 1"/>
    <property type="match status" value="1"/>
</dbReference>
<dbReference type="InterPro" id="IPR016478">
    <property type="entry name" value="GTPase_MTG1"/>
</dbReference>
<dbReference type="FunFam" id="3.40.50.300:FF:000590">
    <property type="entry name" value="Ribosome biogenesis GTPase A"/>
    <property type="match status" value="1"/>
</dbReference>
<feature type="domain" description="CP-type G" evidence="6">
    <location>
        <begin position="12"/>
        <end position="175"/>
    </location>
</feature>
<protein>
    <recommendedName>
        <fullName evidence="1 4">Ribosome biogenesis GTPase A</fullName>
    </recommendedName>
</protein>
<dbReference type="Gene3D" id="3.40.50.300">
    <property type="entry name" value="P-loop containing nucleotide triphosphate hydrolases"/>
    <property type="match status" value="1"/>
</dbReference>
<dbReference type="GO" id="GO:0003924">
    <property type="term" value="F:GTPase activity"/>
    <property type="evidence" value="ECO:0007669"/>
    <property type="project" value="TreeGrafter"/>
</dbReference>
<feature type="binding site" evidence="5">
    <location>
        <begin position="85"/>
        <end position="86"/>
    </location>
    <ligand>
        <name>GTP</name>
        <dbReference type="ChEBI" id="CHEBI:37565"/>
    </ligand>
</feature>
<keyword evidence="4" id="KW-0963">Cytoplasm</keyword>
<dbReference type="NCBIfam" id="TIGR03596">
    <property type="entry name" value="GTPase_YlqF"/>
    <property type="match status" value="1"/>
</dbReference>
<evidence type="ECO:0000256" key="5">
    <source>
        <dbReference type="PIRSR" id="PIRSR006230-1"/>
    </source>
</evidence>
<dbReference type="GO" id="GO:0005525">
    <property type="term" value="F:GTP binding"/>
    <property type="evidence" value="ECO:0007669"/>
    <property type="project" value="UniProtKB-KW"/>
</dbReference>
<feature type="binding site" evidence="5">
    <location>
        <begin position="128"/>
        <end position="133"/>
    </location>
    <ligand>
        <name>GTP</name>
        <dbReference type="ChEBI" id="CHEBI:37565"/>
    </ligand>
</feature>
<accession>A0A975AUE0</accession>
<dbReference type="SUPFAM" id="SSF52540">
    <property type="entry name" value="P-loop containing nucleoside triphosphate hydrolases"/>
    <property type="match status" value="1"/>
</dbReference>
<dbReference type="InterPro" id="IPR027417">
    <property type="entry name" value="P-loop_NTPase"/>
</dbReference>
<dbReference type="AlphaFoldDB" id="A0A975AUE0"/>
<evidence type="ECO:0000259" key="6">
    <source>
        <dbReference type="PROSITE" id="PS51721"/>
    </source>
</evidence>
<dbReference type="InterPro" id="IPR030378">
    <property type="entry name" value="G_CP_dom"/>
</dbReference>
<gene>
    <name evidence="7" type="primary">ylqF</name>
    <name evidence="7" type="ORF">ACETAC_06860</name>
</gene>
<dbReference type="InterPro" id="IPR023179">
    <property type="entry name" value="GTP-bd_ortho_bundle_sf"/>
</dbReference>
<dbReference type="PANTHER" id="PTHR45782">
    <property type="entry name" value="MITOCHONDRIAL RIBOSOME-ASSOCIATED GTPASE 1"/>
    <property type="match status" value="1"/>
</dbReference>
<dbReference type="PRINTS" id="PR00326">
    <property type="entry name" value="GTP1OBG"/>
</dbReference>
<reference evidence="7" key="1">
    <citation type="submission" date="2020-08" db="EMBL/GenBank/DDBJ databases">
        <title>Genomic insights into the carbon and energy metabolism of the first obligate autotrophic acetogenic bacterium Aceticella autotrophica gen. nov., sp. nov.</title>
        <authorList>
            <person name="Toshchakov S.V."/>
            <person name="Elcheninov A.G."/>
            <person name="Kublanov I.V."/>
            <person name="Frolov E.N."/>
            <person name="Lebedinsky A.V."/>
        </authorList>
    </citation>
    <scope>NUCLEOTIDE SEQUENCE</scope>
    <source>
        <strain evidence="7">3443-3Ac</strain>
    </source>
</reference>
<organism evidence="7 8">
    <name type="scientific">Aceticella autotrophica</name>
    <dbReference type="NCBI Taxonomy" id="2755338"/>
    <lineage>
        <taxon>Bacteria</taxon>
        <taxon>Bacillati</taxon>
        <taxon>Bacillota</taxon>
        <taxon>Clostridia</taxon>
        <taxon>Thermoanaerobacterales</taxon>
        <taxon>Thermoanaerobacteraceae</taxon>
        <taxon>Aceticella</taxon>
    </lineage>
</organism>
<keyword evidence="2 4" id="KW-0547">Nucleotide-binding</keyword>
<dbReference type="Proteomes" id="UP000671913">
    <property type="component" value="Chromosome"/>
</dbReference>
<comment type="similarity">
    <text evidence="4">Belongs to the TRAFAC class YlqF/YawG GTPase family. MTG1 subfamily.</text>
</comment>
<dbReference type="GO" id="GO:0005737">
    <property type="term" value="C:cytoplasm"/>
    <property type="evidence" value="ECO:0007669"/>
    <property type="project" value="UniProtKB-SubCell"/>
</dbReference>
<dbReference type="PIRSF" id="PIRSF006230">
    <property type="entry name" value="MG442"/>
    <property type="match status" value="1"/>
</dbReference>
<evidence type="ECO:0000313" key="8">
    <source>
        <dbReference type="Proteomes" id="UP000671913"/>
    </source>
</evidence>
<evidence type="ECO:0000256" key="2">
    <source>
        <dbReference type="ARBA" id="ARBA00022741"/>
    </source>
</evidence>
<dbReference type="Pfam" id="PF01926">
    <property type="entry name" value="MMR_HSR1"/>
    <property type="match status" value="1"/>
</dbReference>
<dbReference type="PROSITE" id="PS51721">
    <property type="entry name" value="G_CP"/>
    <property type="match status" value="1"/>
</dbReference>
<dbReference type="GO" id="GO:0006412">
    <property type="term" value="P:translation"/>
    <property type="evidence" value="ECO:0007669"/>
    <property type="project" value="TreeGrafter"/>
</dbReference>
<sequence length="278" mass="31476">MIQWYPGHMAKTKRLIEENLKLVDIVYEILDARIPYSSKNPIIDELILSKKRLVLLNKADLSDKNVNNSWISYYKKNGIECISINSLKGDGLKSINDKTYKICEDIIKKKRSKGITPRLRVMILGIPNVGKSTLINKLSGAGNAKTGNIPGVTKSKQWIKTQYFDLLDTPGILWPKFEDENVALMLAITGAIKDELLNIEEISIKLLSILKIYYPQYLLKRYNIINIDLPEYELLKNIGEKRGCLVAGGEIDVLRAAKTLIDDFRSGKLGNISLERPE</sequence>
<dbReference type="InterPro" id="IPR019991">
    <property type="entry name" value="GTP-bd_ribosome_bgen"/>
</dbReference>
<keyword evidence="8" id="KW-1185">Reference proteome</keyword>
<proteinExistence type="inferred from homology"/>
<dbReference type="KEGG" id="aaut:ACETAC_06860"/>
<dbReference type="InterPro" id="IPR006073">
    <property type="entry name" value="GTP-bd"/>
</dbReference>
<dbReference type="Gene3D" id="1.10.1580.10">
    <property type="match status" value="1"/>
</dbReference>
<feature type="binding site" evidence="5">
    <location>
        <begin position="57"/>
        <end position="60"/>
    </location>
    <ligand>
        <name>GTP</name>
        <dbReference type="ChEBI" id="CHEBI:37565"/>
    </ligand>
</feature>